<dbReference type="SMART" id="SM00906">
    <property type="entry name" value="Fungal_trans"/>
    <property type="match status" value="1"/>
</dbReference>
<evidence type="ECO:0000313" key="5">
    <source>
        <dbReference type="Proteomes" id="UP001278766"/>
    </source>
</evidence>
<dbReference type="PANTHER" id="PTHR46910:SF5">
    <property type="entry name" value="ZN(II)2CYS6 TRANSCRIPTION FACTOR (EUROFUNG)"/>
    <property type="match status" value="1"/>
</dbReference>
<dbReference type="EMBL" id="JAUEPN010000004">
    <property type="protein sequence ID" value="KAK3296563.1"/>
    <property type="molecule type" value="Genomic_DNA"/>
</dbReference>
<keyword evidence="5" id="KW-1185">Reference proteome</keyword>
<feature type="compositionally biased region" description="Low complexity" evidence="2">
    <location>
        <begin position="75"/>
        <end position="93"/>
    </location>
</feature>
<gene>
    <name evidence="4" type="ORF">B0H64DRAFT_374636</name>
</gene>
<feature type="domain" description="Xylanolytic transcriptional activator regulatory" evidence="3">
    <location>
        <begin position="302"/>
        <end position="375"/>
    </location>
</feature>
<dbReference type="Pfam" id="PF04082">
    <property type="entry name" value="Fungal_trans"/>
    <property type="match status" value="1"/>
</dbReference>
<dbReference type="GO" id="GO:0003700">
    <property type="term" value="F:DNA-binding transcription factor activity"/>
    <property type="evidence" value="ECO:0007669"/>
    <property type="project" value="InterPro"/>
</dbReference>
<comment type="caution">
    <text evidence="4">The sequence shown here is derived from an EMBL/GenBank/DDBJ whole genome shotgun (WGS) entry which is preliminary data.</text>
</comment>
<reference evidence="4" key="2">
    <citation type="submission" date="2023-06" db="EMBL/GenBank/DDBJ databases">
        <authorList>
            <consortium name="Lawrence Berkeley National Laboratory"/>
            <person name="Haridas S."/>
            <person name="Hensen N."/>
            <person name="Bonometti L."/>
            <person name="Westerberg I."/>
            <person name="Brannstrom I.O."/>
            <person name="Guillou S."/>
            <person name="Cros-Aarteil S."/>
            <person name="Calhoun S."/>
            <person name="Kuo A."/>
            <person name="Mondo S."/>
            <person name="Pangilinan J."/>
            <person name="Riley R."/>
            <person name="Labutti K."/>
            <person name="Andreopoulos B."/>
            <person name="Lipzen A."/>
            <person name="Chen C."/>
            <person name="Yanf M."/>
            <person name="Daum C."/>
            <person name="Ng V."/>
            <person name="Clum A."/>
            <person name="Steindorff A."/>
            <person name="Ohm R."/>
            <person name="Martin F."/>
            <person name="Silar P."/>
            <person name="Natvig D."/>
            <person name="Lalanne C."/>
            <person name="Gautier V."/>
            <person name="Ament-Velasquez S.L."/>
            <person name="Kruys A."/>
            <person name="Hutchinson M.I."/>
            <person name="Powell A.J."/>
            <person name="Barry K."/>
            <person name="Miller A.N."/>
            <person name="Grigoriev I.V."/>
            <person name="Debuchy R."/>
            <person name="Gladieux P."/>
            <person name="Thoren M.H."/>
            <person name="Johannesson H."/>
        </authorList>
    </citation>
    <scope>NUCLEOTIDE SEQUENCE</scope>
    <source>
        <strain evidence="4">CBS 168.71</strain>
    </source>
</reference>
<dbReference type="CDD" id="cd12148">
    <property type="entry name" value="fungal_TF_MHR"/>
    <property type="match status" value="1"/>
</dbReference>
<evidence type="ECO:0000256" key="2">
    <source>
        <dbReference type="SAM" id="MobiDB-lite"/>
    </source>
</evidence>
<dbReference type="InterPro" id="IPR050987">
    <property type="entry name" value="AtrR-like"/>
</dbReference>
<organism evidence="4 5">
    <name type="scientific">Chaetomium fimeti</name>
    <dbReference type="NCBI Taxonomy" id="1854472"/>
    <lineage>
        <taxon>Eukaryota</taxon>
        <taxon>Fungi</taxon>
        <taxon>Dikarya</taxon>
        <taxon>Ascomycota</taxon>
        <taxon>Pezizomycotina</taxon>
        <taxon>Sordariomycetes</taxon>
        <taxon>Sordariomycetidae</taxon>
        <taxon>Sordariales</taxon>
        <taxon>Chaetomiaceae</taxon>
        <taxon>Chaetomium</taxon>
    </lineage>
</organism>
<evidence type="ECO:0000256" key="1">
    <source>
        <dbReference type="ARBA" id="ARBA00023242"/>
    </source>
</evidence>
<protein>
    <recommendedName>
        <fullName evidence="3">Xylanolytic transcriptional activator regulatory domain-containing protein</fullName>
    </recommendedName>
</protein>
<dbReference type="GO" id="GO:0006351">
    <property type="term" value="P:DNA-templated transcription"/>
    <property type="evidence" value="ECO:0007669"/>
    <property type="project" value="InterPro"/>
</dbReference>
<sequence>MEDATDGAESPPPAGTSQTPVPRAASPPLPPQQTVTPVGHVNEKKIDLIDRRLDGVVRLLEELSTQRSQTSPVLTVPAKPSTTTTVASSSPSSHGGYSNQTQVTGTMVEGESSLTAQSVFANDLLQKVASRDSRPEMRERIEALRHMVETLKKQPAAHEMKYPNAKTVRPPALEGCELPPMEATLQVLKLARSNKQLGVAWFFQLFGMDRFPELCVAVHMAEEYNAAQFLTVNITLHFLFRAYGSLLPEKEEEYFRLSRLCSVNTETALSNLPLHLPATDDVIVALSFGAYYAIELAKPSLAWILSSKASELCQSLGYHRSATFTNESPEEVQSKQFLFWGVYTIDKSLALRLGRSSTIQDYDVTVPDPGADASPGASEYPIACFFGLWVIASRIHGQIYELLYCPDAIAQPDPIRKSRAQLLLDQLGELDASTRDTAAKWDQFSRATAGEDTTDFFLLSDLVLRLSTRTLIHRAVPNPPGSPTTFTEPCIQTARETLRCHQECMAVVDRNAVGLFSTYMNCVASQYLESQAGAARDEQQASTVDNCLAALGFPSQPGPGFQEAAYPTGNATDASDPAFQRGVNPMIWMGNGTELEDWFYNNEQMMHILEDGFPEGGGWGTT</sequence>
<feature type="region of interest" description="Disordered" evidence="2">
    <location>
        <begin position="1"/>
        <end position="42"/>
    </location>
</feature>
<proteinExistence type="predicted"/>
<accession>A0AAE0HHB8</accession>
<feature type="region of interest" description="Disordered" evidence="2">
    <location>
        <begin position="65"/>
        <end position="100"/>
    </location>
</feature>
<name>A0AAE0HHB8_9PEZI</name>
<evidence type="ECO:0000259" key="3">
    <source>
        <dbReference type="SMART" id="SM00906"/>
    </source>
</evidence>
<reference evidence="4" key="1">
    <citation type="journal article" date="2023" name="Mol. Phylogenet. Evol.">
        <title>Genome-scale phylogeny and comparative genomics of the fungal order Sordariales.</title>
        <authorList>
            <person name="Hensen N."/>
            <person name="Bonometti L."/>
            <person name="Westerberg I."/>
            <person name="Brannstrom I.O."/>
            <person name="Guillou S."/>
            <person name="Cros-Aarteil S."/>
            <person name="Calhoun S."/>
            <person name="Haridas S."/>
            <person name="Kuo A."/>
            <person name="Mondo S."/>
            <person name="Pangilinan J."/>
            <person name="Riley R."/>
            <person name="LaButti K."/>
            <person name="Andreopoulos B."/>
            <person name="Lipzen A."/>
            <person name="Chen C."/>
            <person name="Yan M."/>
            <person name="Daum C."/>
            <person name="Ng V."/>
            <person name="Clum A."/>
            <person name="Steindorff A."/>
            <person name="Ohm R.A."/>
            <person name="Martin F."/>
            <person name="Silar P."/>
            <person name="Natvig D.O."/>
            <person name="Lalanne C."/>
            <person name="Gautier V."/>
            <person name="Ament-Velasquez S.L."/>
            <person name="Kruys A."/>
            <person name="Hutchinson M.I."/>
            <person name="Powell A.J."/>
            <person name="Barry K."/>
            <person name="Miller A.N."/>
            <person name="Grigoriev I.V."/>
            <person name="Debuchy R."/>
            <person name="Gladieux P."/>
            <person name="Hiltunen Thoren M."/>
            <person name="Johannesson H."/>
        </authorList>
    </citation>
    <scope>NUCLEOTIDE SEQUENCE</scope>
    <source>
        <strain evidence="4">CBS 168.71</strain>
    </source>
</reference>
<dbReference type="Proteomes" id="UP001278766">
    <property type="component" value="Unassembled WGS sequence"/>
</dbReference>
<dbReference type="GO" id="GO:0003677">
    <property type="term" value="F:DNA binding"/>
    <property type="evidence" value="ECO:0007669"/>
    <property type="project" value="InterPro"/>
</dbReference>
<dbReference type="AlphaFoldDB" id="A0AAE0HHB8"/>
<dbReference type="GeneID" id="87839301"/>
<dbReference type="InterPro" id="IPR007219">
    <property type="entry name" value="XnlR_reg_dom"/>
</dbReference>
<keyword evidence="1" id="KW-0539">Nucleus</keyword>
<evidence type="ECO:0000313" key="4">
    <source>
        <dbReference type="EMBL" id="KAK3296563.1"/>
    </source>
</evidence>
<dbReference type="PANTHER" id="PTHR46910">
    <property type="entry name" value="TRANSCRIPTION FACTOR PDR1"/>
    <property type="match status" value="1"/>
</dbReference>
<dbReference type="GO" id="GO:0008270">
    <property type="term" value="F:zinc ion binding"/>
    <property type="evidence" value="ECO:0007669"/>
    <property type="project" value="InterPro"/>
</dbReference>
<dbReference type="RefSeq" id="XP_062660077.1">
    <property type="nucleotide sequence ID" value="XM_062802353.1"/>
</dbReference>